<dbReference type="Proteomes" id="UP001187192">
    <property type="component" value="Unassembled WGS sequence"/>
</dbReference>
<sequence length="194" mass="21469">MPSRNACIRVSSVQLSICTTALSKRSRYFLSASVSPCLMPNRWDAPSFLVFELRNAAAKASASCLKQPIDPGASLRYHWRAAPVKVKQNDLHRAASLAFWISMWAWGGHRPKLVHPVLLAHELVELPLELVQSILVVVFILRRLVDRTFSAYAPMDSGPPQAIENRGGAPLDVYGLPYSVTRHTAGHGRWLGSC</sequence>
<protein>
    <submittedName>
        <fullName evidence="1">Uncharacterized protein</fullName>
    </submittedName>
</protein>
<dbReference type="EMBL" id="BTGU01000111">
    <property type="protein sequence ID" value="GMN61389.1"/>
    <property type="molecule type" value="Genomic_DNA"/>
</dbReference>
<name>A0AA88DTM5_FICCA</name>
<evidence type="ECO:0000313" key="2">
    <source>
        <dbReference type="Proteomes" id="UP001187192"/>
    </source>
</evidence>
<proteinExistence type="predicted"/>
<dbReference type="AlphaFoldDB" id="A0AA88DTM5"/>
<organism evidence="1 2">
    <name type="scientific">Ficus carica</name>
    <name type="common">Common fig</name>
    <dbReference type="NCBI Taxonomy" id="3494"/>
    <lineage>
        <taxon>Eukaryota</taxon>
        <taxon>Viridiplantae</taxon>
        <taxon>Streptophyta</taxon>
        <taxon>Embryophyta</taxon>
        <taxon>Tracheophyta</taxon>
        <taxon>Spermatophyta</taxon>
        <taxon>Magnoliopsida</taxon>
        <taxon>eudicotyledons</taxon>
        <taxon>Gunneridae</taxon>
        <taxon>Pentapetalae</taxon>
        <taxon>rosids</taxon>
        <taxon>fabids</taxon>
        <taxon>Rosales</taxon>
        <taxon>Moraceae</taxon>
        <taxon>Ficeae</taxon>
        <taxon>Ficus</taxon>
    </lineage>
</organism>
<accession>A0AA88DTM5</accession>
<gene>
    <name evidence="1" type="ORF">TIFTF001_030478</name>
</gene>
<keyword evidence="2" id="KW-1185">Reference proteome</keyword>
<comment type="caution">
    <text evidence="1">The sequence shown here is derived from an EMBL/GenBank/DDBJ whole genome shotgun (WGS) entry which is preliminary data.</text>
</comment>
<reference evidence="1" key="1">
    <citation type="submission" date="2023-07" db="EMBL/GenBank/DDBJ databases">
        <title>draft genome sequence of fig (Ficus carica).</title>
        <authorList>
            <person name="Takahashi T."/>
            <person name="Nishimura K."/>
        </authorList>
    </citation>
    <scope>NUCLEOTIDE SEQUENCE</scope>
</reference>
<evidence type="ECO:0000313" key="1">
    <source>
        <dbReference type="EMBL" id="GMN61389.1"/>
    </source>
</evidence>